<sequence length="76" mass="8627">MKATFQLESLGEISCILAEIMGWGNILKASKNWLERNIQSLLLLMCLPVAIAFGTNNEKLLNDEFYIRLGQKRVTL</sequence>
<dbReference type="AlphaFoldDB" id="A0AAD6RL41"/>
<accession>A0AAD6RL41</accession>
<dbReference type="Pfam" id="PF00390">
    <property type="entry name" value="malic"/>
    <property type="match status" value="1"/>
</dbReference>
<organism evidence="2 3">
    <name type="scientific">Populus alba x Populus x berolinensis</name>
    <dbReference type="NCBI Taxonomy" id="444605"/>
    <lineage>
        <taxon>Eukaryota</taxon>
        <taxon>Viridiplantae</taxon>
        <taxon>Streptophyta</taxon>
        <taxon>Embryophyta</taxon>
        <taxon>Tracheophyta</taxon>
        <taxon>Spermatophyta</taxon>
        <taxon>Magnoliopsida</taxon>
        <taxon>eudicotyledons</taxon>
        <taxon>Gunneridae</taxon>
        <taxon>Pentapetalae</taxon>
        <taxon>rosids</taxon>
        <taxon>fabids</taxon>
        <taxon>Malpighiales</taxon>
        <taxon>Salicaceae</taxon>
        <taxon>Saliceae</taxon>
        <taxon>Populus</taxon>
    </lineage>
</organism>
<dbReference type="InterPro" id="IPR012301">
    <property type="entry name" value="Malic_N_dom"/>
</dbReference>
<feature type="domain" description="Malic enzyme N-terminal" evidence="1">
    <location>
        <begin position="45"/>
        <end position="75"/>
    </location>
</feature>
<dbReference type="SUPFAM" id="SSF53223">
    <property type="entry name" value="Aminoacid dehydrogenase-like, N-terminal domain"/>
    <property type="match status" value="1"/>
</dbReference>
<dbReference type="Gene3D" id="3.40.50.10380">
    <property type="entry name" value="Malic enzyme, N-terminal domain"/>
    <property type="match status" value="1"/>
</dbReference>
<reference evidence="2 3" key="1">
    <citation type="journal article" date="2023" name="Mol. Ecol. Resour.">
        <title>Chromosome-level genome assembly of a triploid poplar Populus alba 'Berolinensis'.</title>
        <authorList>
            <person name="Chen S."/>
            <person name="Yu Y."/>
            <person name="Wang X."/>
            <person name="Wang S."/>
            <person name="Zhang T."/>
            <person name="Zhou Y."/>
            <person name="He R."/>
            <person name="Meng N."/>
            <person name="Wang Y."/>
            <person name="Liu W."/>
            <person name="Liu Z."/>
            <person name="Liu J."/>
            <person name="Guo Q."/>
            <person name="Huang H."/>
            <person name="Sederoff R.R."/>
            <person name="Wang G."/>
            <person name="Qu G."/>
            <person name="Chen S."/>
        </authorList>
    </citation>
    <scope>NUCLEOTIDE SEQUENCE [LARGE SCALE GENOMIC DNA]</scope>
    <source>
        <strain evidence="2">SC-2020</strain>
    </source>
</reference>
<gene>
    <name evidence="2" type="ORF">NC653_001036</name>
</gene>
<evidence type="ECO:0000259" key="1">
    <source>
        <dbReference type="Pfam" id="PF00390"/>
    </source>
</evidence>
<dbReference type="GO" id="GO:0016616">
    <property type="term" value="F:oxidoreductase activity, acting on the CH-OH group of donors, NAD or NADP as acceptor"/>
    <property type="evidence" value="ECO:0007669"/>
    <property type="project" value="InterPro"/>
</dbReference>
<dbReference type="Proteomes" id="UP001164929">
    <property type="component" value="Chromosome 1"/>
</dbReference>
<dbReference type="GO" id="GO:0004470">
    <property type="term" value="F:malic enzyme activity"/>
    <property type="evidence" value="ECO:0007669"/>
    <property type="project" value="InterPro"/>
</dbReference>
<proteinExistence type="predicted"/>
<comment type="caution">
    <text evidence="2">The sequence shown here is derived from an EMBL/GenBank/DDBJ whole genome shotgun (WGS) entry which is preliminary data.</text>
</comment>
<evidence type="ECO:0000313" key="2">
    <source>
        <dbReference type="EMBL" id="KAJ7010466.1"/>
    </source>
</evidence>
<evidence type="ECO:0000313" key="3">
    <source>
        <dbReference type="Proteomes" id="UP001164929"/>
    </source>
</evidence>
<dbReference type="InterPro" id="IPR037062">
    <property type="entry name" value="Malic_N_dom_sf"/>
</dbReference>
<name>A0AAD6RL41_9ROSI</name>
<protein>
    <recommendedName>
        <fullName evidence="1">Malic enzyme N-terminal domain-containing protein</fullName>
    </recommendedName>
</protein>
<dbReference type="EMBL" id="JAQIZT010000001">
    <property type="protein sequence ID" value="KAJ7010466.1"/>
    <property type="molecule type" value="Genomic_DNA"/>
</dbReference>
<keyword evidence="3" id="KW-1185">Reference proteome</keyword>
<dbReference type="InterPro" id="IPR046346">
    <property type="entry name" value="Aminoacid_DH-like_N_sf"/>
</dbReference>